<proteinExistence type="predicted"/>
<accession>A0A0E9QX20</accession>
<dbReference type="AlphaFoldDB" id="A0A0E9QX20"/>
<reference evidence="1" key="1">
    <citation type="submission" date="2014-11" db="EMBL/GenBank/DDBJ databases">
        <authorList>
            <person name="Amaro Gonzalez C."/>
        </authorList>
    </citation>
    <scope>NUCLEOTIDE SEQUENCE</scope>
</reference>
<evidence type="ECO:0000313" key="1">
    <source>
        <dbReference type="EMBL" id="JAH21496.1"/>
    </source>
</evidence>
<reference evidence="1" key="2">
    <citation type="journal article" date="2015" name="Fish Shellfish Immunol.">
        <title>Early steps in the European eel (Anguilla anguilla)-Vibrio vulnificus interaction in the gills: Role of the RtxA13 toxin.</title>
        <authorList>
            <person name="Callol A."/>
            <person name="Pajuelo D."/>
            <person name="Ebbesson L."/>
            <person name="Teles M."/>
            <person name="MacKenzie S."/>
            <person name="Amaro C."/>
        </authorList>
    </citation>
    <scope>NUCLEOTIDE SEQUENCE</scope>
</reference>
<protein>
    <submittedName>
        <fullName evidence="1">Uncharacterized protein</fullName>
    </submittedName>
</protein>
<name>A0A0E9QX20_ANGAN</name>
<organism evidence="1">
    <name type="scientific">Anguilla anguilla</name>
    <name type="common">European freshwater eel</name>
    <name type="synonym">Muraena anguilla</name>
    <dbReference type="NCBI Taxonomy" id="7936"/>
    <lineage>
        <taxon>Eukaryota</taxon>
        <taxon>Metazoa</taxon>
        <taxon>Chordata</taxon>
        <taxon>Craniata</taxon>
        <taxon>Vertebrata</taxon>
        <taxon>Euteleostomi</taxon>
        <taxon>Actinopterygii</taxon>
        <taxon>Neopterygii</taxon>
        <taxon>Teleostei</taxon>
        <taxon>Anguilliformes</taxon>
        <taxon>Anguillidae</taxon>
        <taxon>Anguilla</taxon>
    </lineage>
</organism>
<sequence length="52" mass="5917">MFNIQHKVTGGKRCHPLQTAILQFGYFQNKTVAFDSSSRHILGNQNNNGRLQ</sequence>
<dbReference type="EMBL" id="GBXM01087081">
    <property type="protein sequence ID" value="JAH21496.1"/>
    <property type="molecule type" value="Transcribed_RNA"/>
</dbReference>